<evidence type="ECO:0000259" key="2">
    <source>
        <dbReference type="Pfam" id="PF00174"/>
    </source>
</evidence>
<dbReference type="InterPro" id="IPR036374">
    <property type="entry name" value="OxRdtase_Mopterin-bd_sf"/>
</dbReference>
<dbReference type="AlphaFoldDB" id="A0A1N7LMB3"/>
<dbReference type="InterPro" id="IPR000572">
    <property type="entry name" value="OxRdtase_Mopterin-bd_dom"/>
</dbReference>
<keyword evidence="4" id="KW-1185">Reference proteome</keyword>
<dbReference type="EMBL" id="FTOT01000002">
    <property type="protein sequence ID" value="SIS74871.1"/>
    <property type="molecule type" value="Genomic_DNA"/>
</dbReference>
<proteinExistence type="predicted"/>
<name>A0A1N7LMB3_9RHOB</name>
<sequence>MPRIIALALLVAALAGPSQADHLPLPMPQGPVVLTVTGDIAVTNAGDAAVFDMEMLQDLGSEVLRTSTPWTEGEQLFRGLPLHRLTERLGVTGKLLFAQAINDYTAEIPIEDAAPDRAMIAWEMNGAPIPLRGLGPLWMIYPFDQNSGFQSQVMFARSIWQLDRIEARQMAGTAP</sequence>
<feature type="signal peptide" evidence="1">
    <location>
        <begin position="1"/>
        <end position="20"/>
    </location>
</feature>
<dbReference type="SUPFAM" id="SSF56524">
    <property type="entry name" value="Oxidoreductase molybdopterin-binding domain"/>
    <property type="match status" value="1"/>
</dbReference>
<evidence type="ECO:0000313" key="4">
    <source>
        <dbReference type="Proteomes" id="UP000186141"/>
    </source>
</evidence>
<evidence type="ECO:0000313" key="3">
    <source>
        <dbReference type="EMBL" id="SIS74871.1"/>
    </source>
</evidence>
<dbReference type="RefSeq" id="WP_076529255.1">
    <property type="nucleotide sequence ID" value="NZ_BMEH01000002.1"/>
</dbReference>
<evidence type="ECO:0000256" key="1">
    <source>
        <dbReference type="SAM" id="SignalP"/>
    </source>
</evidence>
<feature type="domain" description="Oxidoreductase molybdopterin-binding" evidence="2">
    <location>
        <begin position="68"/>
        <end position="142"/>
    </location>
</feature>
<feature type="chain" id="PRO_5012930123" description="Oxidoreductase molybdopterin-binding domain-containing protein" evidence="1">
    <location>
        <begin position="21"/>
        <end position="175"/>
    </location>
</feature>
<dbReference type="Pfam" id="PF00174">
    <property type="entry name" value="Oxidored_molyb"/>
    <property type="match status" value="1"/>
</dbReference>
<reference evidence="3 4" key="1">
    <citation type="submission" date="2017-01" db="EMBL/GenBank/DDBJ databases">
        <authorList>
            <person name="Mah S.A."/>
            <person name="Swanson W.J."/>
            <person name="Moy G.W."/>
            <person name="Vacquier V.D."/>
        </authorList>
    </citation>
    <scope>NUCLEOTIDE SEQUENCE [LARGE SCALE GENOMIC DNA]</scope>
    <source>
        <strain evidence="3 4">DSM 26375</strain>
    </source>
</reference>
<dbReference type="STRING" id="1086013.SAMN05421774_10218"/>
<protein>
    <recommendedName>
        <fullName evidence="2">Oxidoreductase molybdopterin-binding domain-containing protein</fullName>
    </recommendedName>
</protein>
<organism evidence="3 4">
    <name type="scientific">Gemmobacter megaterium</name>
    <dbReference type="NCBI Taxonomy" id="1086013"/>
    <lineage>
        <taxon>Bacteria</taxon>
        <taxon>Pseudomonadati</taxon>
        <taxon>Pseudomonadota</taxon>
        <taxon>Alphaproteobacteria</taxon>
        <taxon>Rhodobacterales</taxon>
        <taxon>Paracoccaceae</taxon>
        <taxon>Gemmobacter</taxon>
    </lineage>
</organism>
<dbReference type="Proteomes" id="UP000186141">
    <property type="component" value="Unassembled WGS sequence"/>
</dbReference>
<gene>
    <name evidence="3" type="ORF">SAMN05421774_10218</name>
</gene>
<accession>A0A1N7LMB3</accession>
<keyword evidence="1" id="KW-0732">Signal</keyword>
<dbReference type="Gene3D" id="3.90.420.10">
    <property type="entry name" value="Oxidoreductase, molybdopterin-binding domain"/>
    <property type="match status" value="1"/>
</dbReference>